<dbReference type="AlphaFoldDB" id="A0A0S2IN52"/>
<accession>A0A0S2IN52</accession>
<evidence type="ECO:0000313" key="1">
    <source>
        <dbReference type="EMBL" id="ALO25078.1"/>
    </source>
</evidence>
<dbReference type="Proteomes" id="UP000058857">
    <property type="component" value="Chromosome 1"/>
</dbReference>
<gene>
    <name evidence="1" type="ORF">LBBP_00746</name>
</gene>
<organism evidence="1">
    <name type="scientific">Leptospira borgpetersenii serovar Ballum</name>
    <dbReference type="NCBI Taxonomy" id="280505"/>
    <lineage>
        <taxon>Bacteria</taxon>
        <taxon>Pseudomonadati</taxon>
        <taxon>Spirochaetota</taxon>
        <taxon>Spirochaetia</taxon>
        <taxon>Leptospirales</taxon>
        <taxon>Leptospiraceae</taxon>
        <taxon>Leptospira</taxon>
    </lineage>
</organism>
<proteinExistence type="predicted"/>
<reference evidence="1 2" key="1">
    <citation type="journal article" date="2015" name="PLoS Negl. Trop. Dis.">
        <title>Distribution of Plasmids in Distinct Leptospira Pathogenic Species.</title>
        <authorList>
            <person name="Wang Y."/>
            <person name="Zhuang X."/>
            <person name="Zhong Y."/>
            <person name="Zhang C."/>
            <person name="Zhang Y."/>
            <person name="Zeng L."/>
            <person name="Zhu Y."/>
            <person name="He P."/>
            <person name="Dong K."/>
            <person name="Pal U."/>
            <person name="Guo X."/>
            <person name="Qin J."/>
        </authorList>
    </citation>
    <scope>NUCLEOTIDE SEQUENCE [LARGE SCALE GENOMIC DNA]</scope>
    <source>
        <strain evidence="1 2">56604</strain>
    </source>
</reference>
<sequence>MEKGIIRIFESDLRSYCKPNYPKEYGGTFALNLRAYENKRSFLQS</sequence>
<evidence type="ECO:0000313" key="2">
    <source>
        <dbReference type="Proteomes" id="UP000058857"/>
    </source>
</evidence>
<protein>
    <submittedName>
        <fullName evidence="1">Uncharacterized protein</fullName>
    </submittedName>
</protein>
<dbReference type="EMBL" id="CP012029">
    <property type="protein sequence ID" value="ALO25078.1"/>
    <property type="molecule type" value="Genomic_DNA"/>
</dbReference>
<name>A0A0S2IN52_LEPBO</name>